<evidence type="ECO:0000313" key="2">
    <source>
        <dbReference type="EMBL" id="PBC31205.1"/>
    </source>
</evidence>
<sequence>MVLASWKQGCHHPNRIPGCRAQPQSASNRDRRAEGAREAKRGKMGARQSRRSVDITTTPKKEGLPADGGVGDAAAPGDGKLERIEETDTKPTTNGIAPHTDVPEDKDKDKDDATEKEKDKEQQEEVKETKQESGGESPAETAEVTTPTEASTPNTATSPDNKETKKKEKMKKKWSFRSISFSKKDKNKPAREEAPKNGDVTKEEPLAEGNPPVGKWEKFLAKMMESITKAGRSVSNGVYRVAGAFARGARRVLSYVPLLGVAVAPPELEEVEEAEASSLGGEEQENGSGTAGSPVEEKSAEVEKLEAEKKAVEVSPAVGGQSAPEPVVEVSVFRVQTVATPSIIERKTSEDIPSLPPSSPPPTPIDSSPLQQAQQAAATATALAAALKLPAEAARSSQHFAPASHHPTASPLDPPSTAVVPAVPSLLPPLPVVVDRDPPDNFQPLVVNGTVEVHPLPVPKARRNSPPAEECSHDNNLPLVGDEKGRIAQQSPESSTTATTTTTRLDPEEIGGRSVENNAVVSEIVSEIVEESVARQESVSEPLSRREEEIRELIEEMIVPDERAREEKEDVLDPVPTIDAIVESEEGPVPVSAERQSEEEEKEEEEEEEEEDEEEVNSRGVADVSRVAQVIPDVETDKLETETTDIAVPVEEILVSEMAEHRPEEEPDRASAPTRPTDECGEAEARHEQESCILAPPPPQPSSSSPSLPESCPDDSAAAPPSSPQLVRAEPRILDFAEEQQQQRRPNESELDVIITPPTTNDESSNRHARNSTSKLERVPSLADEFFPAPAEHTATERQIDSSDRPLPPEQLSPSPTTPLVDHHDDDDDDPARTSTETTAPLPPPSTLPATPSPTSNASITSGLMPFTVDSSQSLLYDDQSNREFKMESVSISLNSYNESDIELKERLAESLAETEKQEESLVSCQLLNNATSSTTVQETHQSTPEQPEAPVENNVAHDVSTTESSTEPVKVTSPAVPSEVITASPPSAPAITEDVASVAKAIEEIDISDKAVAAATIECNTNTAGRKKMFTKCENPESCHRNGERGYEDEPDRVEENVIRLILETRNNAM</sequence>
<feature type="region of interest" description="Disordered" evidence="1">
    <location>
        <begin position="344"/>
        <end position="417"/>
    </location>
</feature>
<feature type="region of interest" description="Disordered" evidence="1">
    <location>
        <begin position="457"/>
        <end position="516"/>
    </location>
</feature>
<keyword evidence="3" id="KW-1185">Reference proteome</keyword>
<feature type="compositionally biased region" description="Basic and acidic residues" evidence="1">
    <location>
        <begin position="729"/>
        <end position="748"/>
    </location>
</feature>
<name>A0A2A3EHE9_APICC</name>
<feature type="compositionally biased region" description="Low complexity" evidence="1">
    <location>
        <begin position="136"/>
        <end position="153"/>
    </location>
</feature>
<feature type="compositionally biased region" description="Basic and acidic residues" evidence="1">
    <location>
        <begin position="101"/>
        <end position="133"/>
    </location>
</feature>
<feature type="compositionally biased region" description="Basic and acidic residues" evidence="1">
    <location>
        <begin position="559"/>
        <end position="568"/>
    </location>
</feature>
<feature type="compositionally biased region" description="Basic and acidic residues" evidence="1">
    <location>
        <begin position="28"/>
        <end position="41"/>
    </location>
</feature>
<feature type="region of interest" description="Disordered" evidence="1">
    <location>
        <begin position="933"/>
        <end position="988"/>
    </location>
</feature>
<feature type="compositionally biased region" description="Basic and acidic residues" evidence="1">
    <location>
        <begin position="182"/>
        <end position="205"/>
    </location>
</feature>
<feature type="region of interest" description="Disordered" evidence="1">
    <location>
        <begin position="1"/>
        <end position="215"/>
    </location>
</feature>
<dbReference type="AlphaFoldDB" id="A0A2A3EHE9"/>
<dbReference type="STRING" id="94128.A0A2A3EHE9"/>
<feature type="region of interest" description="Disordered" evidence="1">
    <location>
        <begin position="266"/>
        <end position="326"/>
    </location>
</feature>
<feature type="compositionally biased region" description="Basic and acidic residues" evidence="1">
    <location>
        <begin position="794"/>
        <end position="804"/>
    </location>
</feature>
<evidence type="ECO:0000256" key="1">
    <source>
        <dbReference type="SAM" id="MobiDB-lite"/>
    </source>
</evidence>
<dbReference type="OrthoDB" id="8196194at2759"/>
<protein>
    <submittedName>
        <fullName evidence="2">Uncharacterized protein</fullName>
    </submittedName>
</protein>
<evidence type="ECO:0000313" key="3">
    <source>
        <dbReference type="Proteomes" id="UP000242457"/>
    </source>
</evidence>
<feature type="compositionally biased region" description="Low complexity" evidence="1">
    <location>
        <begin position="848"/>
        <end position="862"/>
    </location>
</feature>
<feature type="compositionally biased region" description="Basic and acidic residues" evidence="1">
    <location>
        <begin position="79"/>
        <end position="89"/>
    </location>
</feature>
<feature type="compositionally biased region" description="Basic and acidic residues" evidence="1">
    <location>
        <begin position="295"/>
        <end position="312"/>
    </location>
</feature>
<gene>
    <name evidence="2" type="ORF">APICC_02511</name>
</gene>
<feature type="compositionally biased region" description="Acidic residues" evidence="1">
    <location>
        <begin position="597"/>
        <end position="615"/>
    </location>
</feature>
<dbReference type="Proteomes" id="UP000242457">
    <property type="component" value="Unassembled WGS sequence"/>
</dbReference>
<feature type="region of interest" description="Disordered" evidence="1">
    <location>
        <begin position="1035"/>
        <end position="1054"/>
    </location>
</feature>
<reference evidence="2 3" key="1">
    <citation type="submission" date="2014-07" db="EMBL/GenBank/DDBJ databases">
        <title>Genomic and transcriptomic analysis on Apis cerana provide comprehensive insights into honey bee biology.</title>
        <authorList>
            <person name="Diao Q."/>
            <person name="Sun L."/>
            <person name="Zheng H."/>
            <person name="Zheng H."/>
            <person name="Xu S."/>
            <person name="Wang S."/>
            <person name="Zeng Z."/>
            <person name="Hu F."/>
            <person name="Su S."/>
            <person name="Wu J."/>
        </authorList>
    </citation>
    <scope>NUCLEOTIDE SEQUENCE [LARGE SCALE GENOMIC DNA]</scope>
    <source>
        <tissue evidence="2">Pupae without intestine</tissue>
    </source>
</reference>
<feature type="compositionally biased region" description="Polar residues" evidence="1">
    <location>
        <begin position="933"/>
        <end position="946"/>
    </location>
</feature>
<feature type="compositionally biased region" description="Pro residues" evidence="1">
    <location>
        <begin position="354"/>
        <end position="364"/>
    </location>
</feature>
<accession>A0A2A3EHE9</accession>
<organism evidence="2 3">
    <name type="scientific">Apis cerana cerana</name>
    <name type="common">Oriental honeybee</name>
    <dbReference type="NCBI Taxonomy" id="94128"/>
    <lineage>
        <taxon>Eukaryota</taxon>
        <taxon>Metazoa</taxon>
        <taxon>Ecdysozoa</taxon>
        <taxon>Arthropoda</taxon>
        <taxon>Hexapoda</taxon>
        <taxon>Insecta</taxon>
        <taxon>Pterygota</taxon>
        <taxon>Neoptera</taxon>
        <taxon>Endopterygota</taxon>
        <taxon>Hymenoptera</taxon>
        <taxon>Apocrita</taxon>
        <taxon>Aculeata</taxon>
        <taxon>Apoidea</taxon>
        <taxon>Anthophila</taxon>
        <taxon>Apidae</taxon>
        <taxon>Apis</taxon>
    </lineage>
</organism>
<proteinExistence type="predicted"/>
<feature type="compositionally biased region" description="Low complexity" evidence="1">
    <location>
        <begin position="702"/>
        <end position="720"/>
    </location>
</feature>
<feature type="region of interest" description="Disordered" evidence="1">
    <location>
        <begin position="559"/>
        <end position="865"/>
    </location>
</feature>
<dbReference type="EMBL" id="KZ288245">
    <property type="protein sequence ID" value="PBC31205.1"/>
    <property type="molecule type" value="Genomic_DNA"/>
</dbReference>
<feature type="compositionally biased region" description="Low complexity" evidence="1">
    <location>
        <begin position="365"/>
        <end position="394"/>
    </location>
</feature>